<evidence type="ECO:0000256" key="1">
    <source>
        <dbReference type="SAM" id="SignalP"/>
    </source>
</evidence>
<dbReference type="PIRSF" id="PIRSF017082">
    <property type="entry name" value="YflP"/>
    <property type="match status" value="1"/>
</dbReference>
<evidence type="ECO:0000313" key="3">
    <source>
        <dbReference type="Proteomes" id="UP000283569"/>
    </source>
</evidence>
<feature type="chain" id="PRO_5019479938" description="Tripartite tricarboxylate transporter substrate binding protein" evidence="1">
    <location>
        <begin position="27"/>
        <end position="325"/>
    </location>
</feature>
<feature type="signal peptide" evidence="1">
    <location>
        <begin position="1"/>
        <end position="26"/>
    </location>
</feature>
<dbReference type="EMBL" id="MRDB01000195">
    <property type="protein sequence ID" value="RKL19574.1"/>
    <property type="molecule type" value="Genomic_DNA"/>
</dbReference>
<dbReference type="PANTHER" id="PTHR42928">
    <property type="entry name" value="TRICARBOXYLATE-BINDING PROTEIN"/>
    <property type="match status" value="1"/>
</dbReference>
<dbReference type="Pfam" id="PF03401">
    <property type="entry name" value="TctC"/>
    <property type="match status" value="1"/>
</dbReference>
<dbReference type="InterPro" id="IPR042100">
    <property type="entry name" value="Bug_dom1"/>
</dbReference>
<accession>A0A420RRD4</accession>
<dbReference type="CDD" id="cd07012">
    <property type="entry name" value="PBP2_Bug_TTT"/>
    <property type="match status" value="1"/>
</dbReference>
<gene>
    <name evidence="2" type="ORF">BFJ72_g15161</name>
</gene>
<dbReference type="SUPFAM" id="SSF53850">
    <property type="entry name" value="Periplasmic binding protein-like II"/>
    <property type="match status" value="1"/>
</dbReference>
<dbReference type="SMR" id="A0A420RRD4"/>
<dbReference type="AlphaFoldDB" id="A0A420RRD4"/>
<evidence type="ECO:0000313" key="2">
    <source>
        <dbReference type="EMBL" id="RKL19574.1"/>
    </source>
</evidence>
<dbReference type="InterPro" id="IPR005064">
    <property type="entry name" value="BUG"/>
</dbReference>
<name>A0A420RRD4_GIBIN</name>
<comment type="caution">
    <text evidence="2">The sequence shown here is derived from an EMBL/GenBank/DDBJ whole genome shotgun (WGS) entry which is preliminary data.</text>
</comment>
<dbReference type="Gene3D" id="3.40.190.10">
    <property type="entry name" value="Periplasmic binding protein-like II"/>
    <property type="match status" value="1"/>
</dbReference>
<sequence>MQISTKPILRLAILLSAVAICWHTKAADLNAAPLLLVVPFPAGGTADALPRILAEKIRPHFPKGVVVENRPGAGGNIGADQVAKAKPDGFTLLASPPGPLAINRSLYPKLAYDSNELMPVTVMAEVPNVLAVSASFPAKTVQEFLAYVKAHPDKVTFASQGNGSTSHLTAALFESLTGTRMIHVPYKGTAPALTDLLGGQVDVFFDNLTSSMPLHRSGKIRILAVTDTKRSEVLPEVPTFAEAGLSAMQAVTWFAVVAPPGTPNDMVRALNRVFVDALKLPDVQANFAKRGARVVGSTPQQMDRFVREETARWAQVIKAAKITVD</sequence>
<proteinExistence type="predicted"/>
<organism evidence="2 3">
    <name type="scientific">Gibberella intermedia</name>
    <name type="common">Bulb rot disease fungus</name>
    <name type="synonym">Fusarium proliferatum</name>
    <dbReference type="NCBI Taxonomy" id="948311"/>
    <lineage>
        <taxon>Eukaryota</taxon>
        <taxon>Fungi</taxon>
        <taxon>Dikarya</taxon>
        <taxon>Ascomycota</taxon>
        <taxon>Pezizomycotina</taxon>
        <taxon>Sordariomycetes</taxon>
        <taxon>Hypocreomycetidae</taxon>
        <taxon>Hypocreales</taxon>
        <taxon>Nectriaceae</taxon>
        <taxon>Fusarium</taxon>
        <taxon>Fusarium fujikuroi species complex</taxon>
    </lineage>
</organism>
<dbReference type="Proteomes" id="UP000283569">
    <property type="component" value="Unassembled WGS sequence"/>
</dbReference>
<reference evidence="2 3" key="1">
    <citation type="journal article" date="2018" name="Sci. Rep.">
        <title>Characterisation of pathogen-specific regions and novel effector candidates in Fusarium oxysporum f. sp. cepae.</title>
        <authorList>
            <person name="Armitage A.D."/>
            <person name="Taylor A."/>
            <person name="Sobczyk M.K."/>
            <person name="Baxter L."/>
            <person name="Greenfield B.P."/>
            <person name="Bates H.J."/>
            <person name="Wilson F."/>
            <person name="Jackson A.C."/>
            <person name="Ott S."/>
            <person name="Harrison R.J."/>
            <person name="Clarkson J.P."/>
        </authorList>
    </citation>
    <scope>NUCLEOTIDE SEQUENCE [LARGE SCALE GENOMIC DNA]</scope>
    <source>
        <strain evidence="2 3">Fp_A8</strain>
    </source>
</reference>
<protein>
    <recommendedName>
        <fullName evidence="4">Tripartite tricarboxylate transporter substrate binding protein</fullName>
    </recommendedName>
</protein>
<dbReference type="Gene3D" id="3.40.190.150">
    <property type="entry name" value="Bordetella uptake gene, domain 1"/>
    <property type="match status" value="1"/>
</dbReference>
<dbReference type="PANTHER" id="PTHR42928:SF5">
    <property type="entry name" value="BLR1237 PROTEIN"/>
    <property type="match status" value="1"/>
</dbReference>
<evidence type="ECO:0008006" key="4">
    <source>
        <dbReference type="Google" id="ProtNLM"/>
    </source>
</evidence>
<keyword evidence="1" id="KW-0732">Signal</keyword>